<evidence type="ECO:0000313" key="3">
    <source>
        <dbReference type="Proteomes" id="UP000178602"/>
    </source>
</evidence>
<feature type="domain" description="DUF2779" evidence="1">
    <location>
        <begin position="298"/>
        <end position="423"/>
    </location>
</feature>
<protein>
    <recommendedName>
        <fullName evidence="1">DUF2779 domain-containing protein</fullName>
    </recommendedName>
</protein>
<evidence type="ECO:0000259" key="1">
    <source>
        <dbReference type="Pfam" id="PF11074"/>
    </source>
</evidence>
<reference evidence="2 3" key="1">
    <citation type="journal article" date="2016" name="Nat. Commun.">
        <title>Thousands of microbial genomes shed light on interconnected biogeochemical processes in an aquifer system.</title>
        <authorList>
            <person name="Anantharaman K."/>
            <person name="Brown C.T."/>
            <person name="Hug L.A."/>
            <person name="Sharon I."/>
            <person name="Castelle C.J."/>
            <person name="Probst A.J."/>
            <person name="Thomas B.C."/>
            <person name="Singh A."/>
            <person name="Wilkins M.J."/>
            <person name="Karaoz U."/>
            <person name="Brodie E.L."/>
            <person name="Williams K.H."/>
            <person name="Hubbard S.S."/>
            <person name="Banfield J.F."/>
        </authorList>
    </citation>
    <scope>NUCLEOTIDE SEQUENCE [LARGE SCALE GENOMIC DNA]</scope>
</reference>
<evidence type="ECO:0000313" key="2">
    <source>
        <dbReference type="EMBL" id="OGC27978.1"/>
    </source>
</evidence>
<accession>A0A1F4T5J6</accession>
<proteinExistence type="predicted"/>
<sequence length="494" mass="56377">MGTQRLIILNKSLYKDGLRCLKLLWHKFHHKRDLPRPDLLLRSIMNDGRRVEELARRLYPDGIMIKKSHELSETDALSREALSRRLPLFEAGFLVDHAFARADILVPVGEDEWELIEVKSSTDTKAEHYYDVAFQKYVYQAAGLKISACSLMHINREYVKHGEPDINLLFVKKDLGEKVAEILPEVPGNIEAMAAMLERESPPLITPGRQCGEVRDCPLESECWSFLPAEGDVFTLHRGVKSAFDLFELGVLDLKAIPADFVLTDKQAIQLGTVKSGRPHVDSAALERFFSKLSYPLYFLDFETISPVIPIYDNSSPYEEIPFQFSLHVIEREGEEAKHDSFLADGETDPRPEVLRRLKELLGDKGTILAYYAQYEMKVLSRACRAFPEFAAHFSAVEKRFVDLLEVFSDFAFYHPGQEGRLSIKKVLPILTGKSYQGLRIEDGRTASVEYARVTFDPKIEPEERAEIRQALEVYCRLDTQAMIDILSALKTFK</sequence>
<name>A0A1F4T5J6_UNCSA</name>
<gene>
    <name evidence="2" type="ORF">A3K49_03130</name>
</gene>
<organism evidence="2 3">
    <name type="scientific">candidate division WOR-1 bacterium RIFOXYC12_FULL_54_18</name>
    <dbReference type="NCBI Taxonomy" id="1802584"/>
    <lineage>
        <taxon>Bacteria</taxon>
        <taxon>Bacillati</taxon>
        <taxon>Saganbacteria</taxon>
    </lineage>
</organism>
<dbReference type="EMBL" id="MEUG01000001">
    <property type="protein sequence ID" value="OGC27978.1"/>
    <property type="molecule type" value="Genomic_DNA"/>
</dbReference>
<dbReference type="InterPro" id="IPR021301">
    <property type="entry name" value="DUF2779"/>
</dbReference>
<comment type="caution">
    <text evidence="2">The sequence shown here is derived from an EMBL/GenBank/DDBJ whole genome shotgun (WGS) entry which is preliminary data.</text>
</comment>
<dbReference type="AlphaFoldDB" id="A0A1F4T5J6"/>
<dbReference type="Pfam" id="PF11074">
    <property type="entry name" value="DUF2779"/>
    <property type="match status" value="1"/>
</dbReference>
<dbReference type="Proteomes" id="UP000178602">
    <property type="component" value="Unassembled WGS sequence"/>
</dbReference>